<dbReference type="Gene3D" id="3.30.70.100">
    <property type="match status" value="1"/>
</dbReference>
<dbReference type="Pfam" id="PF03992">
    <property type="entry name" value="ABM"/>
    <property type="match status" value="1"/>
</dbReference>
<protein>
    <submittedName>
        <fullName evidence="2">Antibiotic biosynthesis monooxygenase</fullName>
    </submittedName>
</protein>
<dbReference type="SUPFAM" id="SSF54909">
    <property type="entry name" value="Dimeric alpha+beta barrel"/>
    <property type="match status" value="1"/>
</dbReference>
<evidence type="ECO:0000313" key="3">
    <source>
        <dbReference type="Proteomes" id="UP000215367"/>
    </source>
</evidence>
<dbReference type="GO" id="GO:0004497">
    <property type="term" value="F:monooxygenase activity"/>
    <property type="evidence" value="ECO:0007669"/>
    <property type="project" value="UniProtKB-KW"/>
</dbReference>
<dbReference type="Proteomes" id="UP000215367">
    <property type="component" value="Unassembled WGS sequence"/>
</dbReference>
<comment type="caution">
    <text evidence="2">The sequence shown here is derived from an EMBL/GenBank/DDBJ whole genome shotgun (WGS) entry which is preliminary data.</text>
</comment>
<gene>
    <name evidence="2" type="ORF">CHT98_01005</name>
</gene>
<dbReference type="AlphaFoldDB" id="A0A235HKU2"/>
<name>A0A235HKU2_AZOBR</name>
<reference evidence="2 3" key="1">
    <citation type="submission" date="2017-07" db="EMBL/GenBank/DDBJ databases">
        <title>Whole genome sequence of Azospirillum brasilense 2A1, a potential biofertilizer strain.</title>
        <authorList>
            <person name="Fontana C.A."/>
            <person name="Toffoli L.M."/>
            <person name="Salazar S.M."/>
            <person name="Puglisi E."/>
            <person name="Pedraza R."/>
            <person name="Bassi D."/>
            <person name="Cocconcelli P.S."/>
        </authorList>
    </citation>
    <scope>NUCLEOTIDE SEQUENCE [LARGE SCALE GENOMIC DNA]</scope>
    <source>
        <strain evidence="2 3">2A1</strain>
    </source>
</reference>
<accession>A0A235HKU2</accession>
<feature type="domain" description="ABM" evidence="1">
    <location>
        <begin position="37"/>
        <end position="126"/>
    </location>
</feature>
<sequence length="139" mass="15677">MPDAWWAGPAGVKSQAKPRLWRPLATRNVLRRYGTVILETALLTVKPGQGPAFERAMAEAQPLIAATPGFLGLEVRPCLEAPDRYLLLVRWERLEDHTEGFRGSDRYARWKAMLHHFYEPFPVVEHYGEPVVSTPAPCG</sequence>
<dbReference type="EMBL" id="NOWT01000001">
    <property type="protein sequence ID" value="OYD86177.1"/>
    <property type="molecule type" value="Genomic_DNA"/>
</dbReference>
<evidence type="ECO:0000313" key="2">
    <source>
        <dbReference type="EMBL" id="OYD86177.1"/>
    </source>
</evidence>
<keyword evidence="2" id="KW-0503">Monooxygenase</keyword>
<organism evidence="2 3">
    <name type="scientific">Azospirillum brasilense</name>
    <dbReference type="NCBI Taxonomy" id="192"/>
    <lineage>
        <taxon>Bacteria</taxon>
        <taxon>Pseudomonadati</taxon>
        <taxon>Pseudomonadota</taxon>
        <taxon>Alphaproteobacteria</taxon>
        <taxon>Rhodospirillales</taxon>
        <taxon>Azospirillaceae</taxon>
        <taxon>Azospirillum</taxon>
    </lineage>
</organism>
<proteinExistence type="predicted"/>
<dbReference type="PROSITE" id="PS51725">
    <property type="entry name" value="ABM"/>
    <property type="match status" value="1"/>
</dbReference>
<dbReference type="InterPro" id="IPR011008">
    <property type="entry name" value="Dimeric_a/b-barrel"/>
</dbReference>
<keyword evidence="2" id="KW-0560">Oxidoreductase</keyword>
<evidence type="ECO:0000259" key="1">
    <source>
        <dbReference type="PROSITE" id="PS51725"/>
    </source>
</evidence>
<dbReference type="InterPro" id="IPR007138">
    <property type="entry name" value="ABM_dom"/>
</dbReference>